<dbReference type="SUPFAM" id="SSF50978">
    <property type="entry name" value="WD40 repeat-like"/>
    <property type="match status" value="1"/>
</dbReference>
<organism evidence="5 6">
    <name type="scientific">Suillus luteus UH-Slu-Lm8-n1</name>
    <dbReference type="NCBI Taxonomy" id="930992"/>
    <lineage>
        <taxon>Eukaryota</taxon>
        <taxon>Fungi</taxon>
        <taxon>Dikarya</taxon>
        <taxon>Basidiomycota</taxon>
        <taxon>Agaricomycotina</taxon>
        <taxon>Agaricomycetes</taxon>
        <taxon>Agaricomycetidae</taxon>
        <taxon>Boletales</taxon>
        <taxon>Suillineae</taxon>
        <taxon>Suillaceae</taxon>
        <taxon>Suillus</taxon>
    </lineage>
</organism>
<dbReference type="AlphaFoldDB" id="A0A0D0A4K9"/>
<dbReference type="InParanoid" id="A0A0D0A4K9"/>
<name>A0A0D0A4K9_9AGAM</name>
<dbReference type="InterPro" id="IPR019775">
    <property type="entry name" value="WD40_repeat_CS"/>
</dbReference>
<dbReference type="InterPro" id="IPR036322">
    <property type="entry name" value="WD40_repeat_dom_sf"/>
</dbReference>
<protein>
    <recommendedName>
        <fullName evidence="7">WD40 repeat-like protein</fullName>
    </recommendedName>
</protein>
<evidence type="ECO:0000256" key="2">
    <source>
        <dbReference type="ARBA" id="ARBA00022737"/>
    </source>
</evidence>
<dbReference type="SMART" id="SM00320">
    <property type="entry name" value="WD40"/>
    <property type="match status" value="2"/>
</dbReference>
<feature type="repeat" description="WD" evidence="3">
    <location>
        <begin position="20"/>
        <end position="61"/>
    </location>
</feature>
<accession>A0A0D0A4K9</accession>
<keyword evidence="6" id="KW-1185">Reference proteome</keyword>
<dbReference type="PANTHER" id="PTHR19848:SF8">
    <property type="entry name" value="F-BOX AND WD REPEAT DOMAIN CONTAINING 7"/>
    <property type="match status" value="1"/>
</dbReference>
<evidence type="ECO:0000256" key="4">
    <source>
        <dbReference type="SAM" id="MobiDB-lite"/>
    </source>
</evidence>
<dbReference type="InterPro" id="IPR001680">
    <property type="entry name" value="WD40_rpt"/>
</dbReference>
<evidence type="ECO:0000313" key="5">
    <source>
        <dbReference type="EMBL" id="KIK33189.1"/>
    </source>
</evidence>
<evidence type="ECO:0000313" key="6">
    <source>
        <dbReference type="Proteomes" id="UP000054485"/>
    </source>
</evidence>
<dbReference type="EMBL" id="KN836000">
    <property type="protein sequence ID" value="KIK33189.1"/>
    <property type="molecule type" value="Genomic_DNA"/>
</dbReference>
<feature type="compositionally biased region" description="Polar residues" evidence="4">
    <location>
        <begin position="1"/>
        <end position="14"/>
    </location>
</feature>
<evidence type="ECO:0000256" key="3">
    <source>
        <dbReference type="PROSITE-ProRule" id="PRU00221"/>
    </source>
</evidence>
<dbReference type="PANTHER" id="PTHR19848">
    <property type="entry name" value="WD40 REPEAT PROTEIN"/>
    <property type="match status" value="1"/>
</dbReference>
<evidence type="ECO:0000256" key="1">
    <source>
        <dbReference type="ARBA" id="ARBA00022574"/>
    </source>
</evidence>
<reference evidence="6" key="2">
    <citation type="submission" date="2015-01" db="EMBL/GenBank/DDBJ databases">
        <title>Evolutionary Origins and Diversification of the Mycorrhizal Mutualists.</title>
        <authorList>
            <consortium name="DOE Joint Genome Institute"/>
            <consortium name="Mycorrhizal Genomics Consortium"/>
            <person name="Kohler A."/>
            <person name="Kuo A."/>
            <person name="Nagy L.G."/>
            <person name="Floudas D."/>
            <person name="Copeland A."/>
            <person name="Barry K.W."/>
            <person name="Cichocki N."/>
            <person name="Veneault-Fourrey C."/>
            <person name="LaButti K."/>
            <person name="Lindquist E.A."/>
            <person name="Lipzen A."/>
            <person name="Lundell T."/>
            <person name="Morin E."/>
            <person name="Murat C."/>
            <person name="Riley R."/>
            <person name="Ohm R."/>
            <person name="Sun H."/>
            <person name="Tunlid A."/>
            <person name="Henrissat B."/>
            <person name="Grigoriev I.V."/>
            <person name="Hibbett D.S."/>
            <person name="Martin F."/>
        </authorList>
    </citation>
    <scope>NUCLEOTIDE SEQUENCE [LARGE SCALE GENOMIC DNA]</scope>
    <source>
        <strain evidence="6">UH-Slu-Lm8-n1</strain>
    </source>
</reference>
<dbReference type="PROSITE" id="PS50294">
    <property type="entry name" value="WD_REPEATS_REGION"/>
    <property type="match status" value="2"/>
</dbReference>
<dbReference type="Proteomes" id="UP000054485">
    <property type="component" value="Unassembled WGS sequence"/>
</dbReference>
<dbReference type="PROSITE" id="PS00678">
    <property type="entry name" value="WD_REPEATS_1"/>
    <property type="match status" value="2"/>
</dbReference>
<gene>
    <name evidence="5" type="ORF">CY34DRAFT_813804</name>
</gene>
<dbReference type="STRING" id="930992.A0A0D0A4K9"/>
<dbReference type="Gene3D" id="2.130.10.10">
    <property type="entry name" value="YVTN repeat-like/Quinoprotein amine dehydrogenase"/>
    <property type="match status" value="2"/>
</dbReference>
<feature type="repeat" description="WD" evidence="3">
    <location>
        <begin position="73"/>
        <end position="107"/>
    </location>
</feature>
<dbReference type="Pfam" id="PF00400">
    <property type="entry name" value="WD40"/>
    <property type="match status" value="2"/>
</dbReference>
<proteinExistence type="predicted"/>
<feature type="region of interest" description="Disordered" evidence="4">
    <location>
        <begin position="1"/>
        <end position="22"/>
    </location>
</feature>
<dbReference type="InterPro" id="IPR015943">
    <property type="entry name" value="WD40/YVTN_repeat-like_dom_sf"/>
</dbReference>
<sequence length="122" mass="13383">MSSQTSKKQQTPEVTSIKKMRGHTSAVEGVVHLPGGRRIMTCSWDGSLRVWDLESGAQIGEDWKDDEAKKVGVYSIALSPNGKTVVTGSGDGKVKLWDVKTGKVIERWTGHTQGVTSRHWYG</sequence>
<dbReference type="PROSITE" id="PS50082">
    <property type="entry name" value="WD_REPEATS_2"/>
    <property type="match status" value="2"/>
</dbReference>
<reference evidence="5 6" key="1">
    <citation type="submission" date="2014-04" db="EMBL/GenBank/DDBJ databases">
        <authorList>
            <consortium name="DOE Joint Genome Institute"/>
            <person name="Kuo A."/>
            <person name="Ruytinx J."/>
            <person name="Rineau F."/>
            <person name="Colpaert J."/>
            <person name="Kohler A."/>
            <person name="Nagy L.G."/>
            <person name="Floudas D."/>
            <person name="Copeland A."/>
            <person name="Barry K.W."/>
            <person name="Cichocki N."/>
            <person name="Veneault-Fourrey C."/>
            <person name="LaButti K."/>
            <person name="Lindquist E.A."/>
            <person name="Lipzen A."/>
            <person name="Lundell T."/>
            <person name="Morin E."/>
            <person name="Murat C."/>
            <person name="Sun H."/>
            <person name="Tunlid A."/>
            <person name="Henrissat B."/>
            <person name="Grigoriev I.V."/>
            <person name="Hibbett D.S."/>
            <person name="Martin F."/>
            <person name="Nordberg H.P."/>
            <person name="Cantor M.N."/>
            <person name="Hua S.X."/>
        </authorList>
    </citation>
    <scope>NUCLEOTIDE SEQUENCE [LARGE SCALE GENOMIC DNA]</scope>
    <source>
        <strain evidence="5 6">UH-Slu-Lm8-n1</strain>
    </source>
</reference>
<keyword evidence="1 3" id="KW-0853">WD repeat</keyword>
<dbReference type="HOGENOM" id="CLU_000288_57_18_1"/>
<dbReference type="OrthoDB" id="2662816at2759"/>
<evidence type="ECO:0008006" key="7">
    <source>
        <dbReference type="Google" id="ProtNLM"/>
    </source>
</evidence>
<keyword evidence="2" id="KW-0677">Repeat</keyword>